<comment type="caution">
    <text evidence="1">The sequence shown here is derived from an EMBL/GenBank/DDBJ whole genome shotgun (WGS) entry which is preliminary data.</text>
</comment>
<evidence type="ECO:0000313" key="2">
    <source>
        <dbReference type="Proteomes" id="UP000767238"/>
    </source>
</evidence>
<evidence type="ECO:0000313" key="1">
    <source>
        <dbReference type="EMBL" id="KAH0223960.1"/>
    </source>
</evidence>
<name>A0A9P8GH26_AURME</name>
<sequence>MSDITKHPPNLLSMPNEILTEICSYAHGGNGTESRGKKWLRAVRLTCKQLYTPATVELGKRFLKNPLFMMTEYSLEALNDICAHPLFGPRAHAVRVDAYRLDEWDPSEIYKEIANAVLARNIGQMEAAEYKLQEHLKIYREEYDLEDSGRAEDLLVKALNMIKQHNKSVSIALIGTDDEMPIGYLRRSDKTYRFQRFQMKTTFVMLVSAVRRSKCRINKFSCRIPPEFEGLIEDNNPEIDIAEVATSSGIFTDLECMQLEVCHHIPSFTAGLCGVLGLAAKISDLELSTRVGDDGTYWAVESYEATEAMLHSVCCGSLERVRLSSLVSKSGSLKNFLLKHRHTLKEVLFDFVILVGAWDEILRWIRDNLDLQVISLSKLHRMSVSEYENVDVQERTVHVWCQAARWSDPENIRRGLDQLLENKREEDEESDQEGL</sequence>
<reference evidence="1" key="1">
    <citation type="journal article" date="2021" name="J Fungi (Basel)">
        <title>Virulence traits and population genomics of the black yeast Aureobasidium melanogenum.</title>
        <authorList>
            <person name="Cernosa A."/>
            <person name="Sun X."/>
            <person name="Gostincar C."/>
            <person name="Fang C."/>
            <person name="Gunde-Cimerman N."/>
            <person name="Song Z."/>
        </authorList>
    </citation>
    <scope>NUCLEOTIDE SEQUENCE</scope>
    <source>
        <strain evidence="1">EXF-8016</strain>
    </source>
</reference>
<reference evidence="1" key="2">
    <citation type="submission" date="2021-08" db="EMBL/GenBank/DDBJ databases">
        <authorList>
            <person name="Gostincar C."/>
            <person name="Sun X."/>
            <person name="Song Z."/>
            <person name="Gunde-Cimerman N."/>
        </authorList>
    </citation>
    <scope>NUCLEOTIDE SEQUENCE</scope>
    <source>
        <strain evidence="1">EXF-8016</strain>
    </source>
</reference>
<proteinExistence type="predicted"/>
<dbReference type="AlphaFoldDB" id="A0A9P8GH26"/>
<gene>
    <name evidence="1" type="ORF">KCV03_g4012</name>
</gene>
<dbReference type="EMBL" id="JAHFYH010000022">
    <property type="protein sequence ID" value="KAH0223960.1"/>
    <property type="molecule type" value="Genomic_DNA"/>
</dbReference>
<dbReference type="Proteomes" id="UP000767238">
    <property type="component" value="Unassembled WGS sequence"/>
</dbReference>
<feature type="non-terminal residue" evidence="1">
    <location>
        <position position="435"/>
    </location>
</feature>
<accession>A0A9P8GH26</accession>
<protein>
    <submittedName>
        <fullName evidence="1">Uncharacterized protein</fullName>
    </submittedName>
</protein>
<dbReference type="OrthoDB" id="5279008at2759"/>
<organism evidence="1 2">
    <name type="scientific">Aureobasidium melanogenum</name>
    <name type="common">Aureobasidium pullulans var. melanogenum</name>
    <dbReference type="NCBI Taxonomy" id="46634"/>
    <lineage>
        <taxon>Eukaryota</taxon>
        <taxon>Fungi</taxon>
        <taxon>Dikarya</taxon>
        <taxon>Ascomycota</taxon>
        <taxon>Pezizomycotina</taxon>
        <taxon>Dothideomycetes</taxon>
        <taxon>Dothideomycetidae</taxon>
        <taxon>Dothideales</taxon>
        <taxon>Saccotheciaceae</taxon>
        <taxon>Aureobasidium</taxon>
    </lineage>
</organism>